<name>Q7X3M0_PSEPU</name>
<gene>
    <name evidence="3" type="primary">parA</name>
</gene>
<dbReference type="InterPro" id="IPR027417">
    <property type="entry name" value="P-loop_NTPase"/>
</dbReference>
<dbReference type="AlphaFoldDB" id="Q7X3M0"/>
<reference evidence="3" key="1">
    <citation type="submission" date="2003-05" db="EMBL/GenBank/DDBJ databases">
        <title>Characterization of the transfer region of the conjugative 60 kb plasmid pBI709.</title>
        <authorList>
            <person name="Battermann A."/>
            <person name="Disque-Kochem C."/>
            <person name="Dreiseikelmann B."/>
        </authorList>
    </citation>
    <scope>NUCLEOTIDE SEQUENCE</scope>
    <source>
        <plasmid evidence="3">pBI709</plasmid>
    </source>
</reference>
<evidence type="ECO:0000256" key="1">
    <source>
        <dbReference type="SAM" id="MobiDB-lite"/>
    </source>
</evidence>
<evidence type="ECO:0000313" key="3">
    <source>
        <dbReference type="EMBL" id="AAP57224.1"/>
    </source>
</evidence>
<dbReference type="EMBL" id="AY299015">
    <property type="protein sequence ID" value="AAP57224.1"/>
    <property type="molecule type" value="Genomic_DNA"/>
</dbReference>
<dbReference type="InterPro" id="IPR025669">
    <property type="entry name" value="AAA_dom"/>
</dbReference>
<dbReference type="Gene3D" id="3.40.50.300">
    <property type="entry name" value="P-loop containing nucleotide triphosphate hydrolases"/>
    <property type="match status" value="1"/>
</dbReference>
<feature type="region of interest" description="Disordered" evidence="1">
    <location>
        <begin position="24"/>
        <end position="44"/>
    </location>
</feature>
<dbReference type="SUPFAM" id="SSF52540">
    <property type="entry name" value="P-loop containing nucleoside triphosphate hydrolases"/>
    <property type="match status" value="1"/>
</dbReference>
<dbReference type="PANTHER" id="PTHR13696:SF99">
    <property type="entry name" value="COBYRINIC ACID AC-DIAMIDE SYNTHASE"/>
    <property type="match status" value="1"/>
</dbReference>
<keyword evidence="3" id="KW-0614">Plasmid</keyword>
<evidence type="ECO:0000259" key="2">
    <source>
        <dbReference type="Pfam" id="PF13614"/>
    </source>
</evidence>
<proteinExistence type="predicted"/>
<dbReference type="PANTHER" id="PTHR13696">
    <property type="entry name" value="P-LOOP CONTAINING NUCLEOSIDE TRIPHOSPHATE HYDROLASE"/>
    <property type="match status" value="1"/>
</dbReference>
<dbReference type="CDD" id="cd02042">
    <property type="entry name" value="ParAB_family"/>
    <property type="match status" value="1"/>
</dbReference>
<organism evidence="3">
    <name type="scientific">Pseudomonas putida</name>
    <name type="common">Arthrobacter siderocapsulatus</name>
    <dbReference type="NCBI Taxonomy" id="303"/>
    <lineage>
        <taxon>Bacteria</taxon>
        <taxon>Pseudomonadati</taxon>
        <taxon>Pseudomonadota</taxon>
        <taxon>Gammaproteobacteria</taxon>
        <taxon>Pseudomonadales</taxon>
        <taxon>Pseudomonadaceae</taxon>
        <taxon>Pseudomonas</taxon>
    </lineage>
</organism>
<accession>Q7X3M0</accession>
<protein>
    <submittedName>
        <fullName evidence="3">ParA</fullName>
    </submittedName>
</protein>
<geneLocation type="plasmid" evidence="3">
    <name>pBI709</name>
</geneLocation>
<dbReference type="Pfam" id="PF13614">
    <property type="entry name" value="AAA_31"/>
    <property type="match status" value="1"/>
</dbReference>
<sequence>MNKPARACDRTNIILFTTEEALTSGSDRKGDRAWPGAAPDKPLAVQRARKETDPALPGSGVARILAANQGFIACEKRRFARLFLACEKNKVNPYYGLTEGFTACTLAPCSTIGPAGDHMKIITVANQKGGVGKTTVECHLTAYAAEEGKRVLVVDLDEGDLSQFFAALEDGDETPYLMSSQLFTGDHDGYQPRQVGPNTWLIEADVPLLDVDDMPLDVIHQLRPALERFAGDFDLCMIDTPPNLQRRMVAALTASDAVVAPFNISAFTLARLPKLMNTIETVQDRYNPELKFLGYLPNLVNSRSPEEIDALPGLREAYGDSMFAEQIIYRPCINKALAAGNPVWWKARSGSQREAGKEMKRACKAVLDKVFTA</sequence>
<feature type="domain" description="AAA" evidence="2">
    <location>
        <begin position="119"/>
        <end position="291"/>
    </location>
</feature>
<dbReference type="InterPro" id="IPR050678">
    <property type="entry name" value="DNA_Partitioning_ATPase"/>
</dbReference>